<protein>
    <submittedName>
        <fullName evidence="2">Putative NBS-LRR resistance protein</fullName>
    </submittedName>
</protein>
<dbReference type="AlphaFoldDB" id="A0A2K3JMF7"/>
<sequence>MNGEEEFPSLVKLTIRRCPKLKSMPEIQSLQHLELQNWLIIIPEDLHELSSLECLEISECPNLVALPEAQLSNLSKLRSLYILSCQKLSFLPESLKYVTSLQTLEIHNCPDLKALLGWIDNLSFLQSLVISECHGIKPLSR</sequence>
<accession>A0A2K3JMF7</accession>
<dbReference type="GO" id="GO:0006952">
    <property type="term" value="P:defense response"/>
    <property type="evidence" value="ECO:0007669"/>
    <property type="project" value="UniProtKB-KW"/>
</dbReference>
<evidence type="ECO:0000313" key="3">
    <source>
        <dbReference type="Proteomes" id="UP000236291"/>
    </source>
</evidence>
<reference evidence="2 3" key="2">
    <citation type="journal article" date="2017" name="Front. Plant Sci.">
        <title>Gene Classification and Mining of Molecular Markers Useful in Red Clover (Trifolium pratense) Breeding.</title>
        <authorList>
            <person name="Istvanek J."/>
            <person name="Dluhosova J."/>
            <person name="Dluhos P."/>
            <person name="Patkova L."/>
            <person name="Nedelnik J."/>
            <person name="Repkova J."/>
        </authorList>
    </citation>
    <scope>NUCLEOTIDE SEQUENCE [LARGE SCALE GENOMIC DNA]</scope>
    <source>
        <strain evidence="3">cv. Tatra</strain>
        <tissue evidence="2">Young leaves</tissue>
    </source>
</reference>
<name>A0A2K3JMF7_TRIPR</name>
<dbReference type="SUPFAM" id="SSF52047">
    <property type="entry name" value="RNI-like"/>
    <property type="match status" value="1"/>
</dbReference>
<dbReference type="InterPro" id="IPR032675">
    <property type="entry name" value="LRR_dom_sf"/>
</dbReference>
<dbReference type="Proteomes" id="UP000236291">
    <property type="component" value="Unassembled WGS sequence"/>
</dbReference>
<evidence type="ECO:0000256" key="1">
    <source>
        <dbReference type="ARBA" id="ARBA00022821"/>
    </source>
</evidence>
<gene>
    <name evidence="2" type="ORF">L195_g048844</name>
</gene>
<dbReference type="EMBL" id="ASHM01070684">
    <property type="protein sequence ID" value="PNX55217.1"/>
    <property type="molecule type" value="Genomic_DNA"/>
</dbReference>
<evidence type="ECO:0000313" key="2">
    <source>
        <dbReference type="EMBL" id="PNX55217.1"/>
    </source>
</evidence>
<dbReference type="STRING" id="57577.A0A2K3JMF7"/>
<dbReference type="Gene3D" id="3.80.10.10">
    <property type="entry name" value="Ribonuclease Inhibitor"/>
    <property type="match status" value="1"/>
</dbReference>
<proteinExistence type="predicted"/>
<comment type="caution">
    <text evidence="2">The sequence shown here is derived from an EMBL/GenBank/DDBJ whole genome shotgun (WGS) entry which is preliminary data.</text>
</comment>
<dbReference type="PANTHER" id="PTHR36766">
    <property type="entry name" value="PLANT BROAD-SPECTRUM MILDEW RESISTANCE PROTEIN RPW8"/>
    <property type="match status" value="1"/>
</dbReference>
<organism evidence="2 3">
    <name type="scientific">Trifolium pratense</name>
    <name type="common">Red clover</name>
    <dbReference type="NCBI Taxonomy" id="57577"/>
    <lineage>
        <taxon>Eukaryota</taxon>
        <taxon>Viridiplantae</taxon>
        <taxon>Streptophyta</taxon>
        <taxon>Embryophyta</taxon>
        <taxon>Tracheophyta</taxon>
        <taxon>Spermatophyta</taxon>
        <taxon>Magnoliopsida</taxon>
        <taxon>eudicotyledons</taxon>
        <taxon>Gunneridae</taxon>
        <taxon>Pentapetalae</taxon>
        <taxon>rosids</taxon>
        <taxon>fabids</taxon>
        <taxon>Fabales</taxon>
        <taxon>Fabaceae</taxon>
        <taxon>Papilionoideae</taxon>
        <taxon>50 kb inversion clade</taxon>
        <taxon>NPAAA clade</taxon>
        <taxon>Hologalegina</taxon>
        <taxon>IRL clade</taxon>
        <taxon>Trifolieae</taxon>
        <taxon>Trifolium</taxon>
    </lineage>
</organism>
<dbReference type="PANTHER" id="PTHR36766:SF71">
    <property type="entry name" value="DISEASE RESISTANCE PROTEIN RGA3"/>
    <property type="match status" value="1"/>
</dbReference>
<reference evidence="2 3" key="1">
    <citation type="journal article" date="2014" name="Am. J. Bot.">
        <title>Genome assembly and annotation for red clover (Trifolium pratense; Fabaceae).</title>
        <authorList>
            <person name="Istvanek J."/>
            <person name="Jaros M."/>
            <person name="Krenek A."/>
            <person name="Repkova J."/>
        </authorList>
    </citation>
    <scope>NUCLEOTIDE SEQUENCE [LARGE SCALE GENOMIC DNA]</scope>
    <source>
        <strain evidence="3">cv. Tatra</strain>
        <tissue evidence="2">Young leaves</tissue>
    </source>
</reference>
<keyword evidence="1" id="KW-0611">Plant defense</keyword>
<feature type="non-terminal residue" evidence="2">
    <location>
        <position position="141"/>
    </location>
</feature>